<feature type="domain" description="Ig-like" evidence="1">
    <location>
        <begin position="32"/>
        <end position="98"/>
    </location>
</feature>
<reference evidence="2" key="1">
    <citation type="submission" date="2018-11" db="EMBL/GenBank/DDBJ databases">
        <authorList>
            <consortium name="Pathogen Informatics"/>
        </authorList>
    </citation>
    <scope>NUCLEOTIDE SEQUENCE</scope>
</reference>
<dbReference type="CDD" id="cd00096">
    <property type="entry name" value="Ig"/>
    <property type="match status" value="1"/>
</dbReference>
<name>A0A3S5ANR0_9PLAT</name>
<evidence type="ECO:0000259" key="1">
    <source>
        <dbReference type="PROSITE" id="PS50835"/>
    </source>
</evidence>
<dbReference type="InterPro" id="IPR007110">
    <property type="entry name" value="Ig-like_dom"/>
</dbReference>
<comment type="caution">
    <text evidence="2">The sequence shown here is derived from an EMBL/GenBank/DDBJ whole genome shotgun (WGS) entry which is preliminary data.</text>
</comment>
<dbReference type="Pfam" id="PF13895">
    <property type="entry name" value="Ig_2"/>
    <property type="match status" value="1"/>
</dbReference>
<dbReference type="AlphaFoldDB" id="A0A3S5ANR0"/>
<dbReference type="InterPro" id="IPR013783">
    <property type="entry name" value="Ig-like_fold"/>
</dbReference>
<evidence type="ECO:0000313" key="2">
    <source>
        <dbReference type="EMBL" id="VEL34058.1"/>
    </source>
</evidence>
<dbReference type="OrthoDB" id="10070760at2759"/>
<dbReference type="PROSITE" id="PS50835">
    <property type="entry name" value="IG_LIKE"/>
    <property type="match status" value="1"/>
</dbReference>
<organism evidence="2 3">
    <name type="scientific">Protopolystoma xenopodis</name>
    <dbReference type="NCBI Taxonomy" id="117903"/>
    <lineage>
        <taxon>Eukaryota</taxon>
        <taxon>Metazoa</taxon>
        <taxon>Spiralia</taxon>
        <taxon>Lophotrochozoa</taxon>
        <taxon>Platyhelminthes</taxon>
        <taxon>Monogenea</taxon>
        <taxon>Polyopisthocotylea</taxon>
        <taxon>Polystomatidea</taxon>
        <taxon>Polystomatidae</taxon>
        <taxon>Protopolystoma</taxon>
    </lineage>
</organism>
<gene>
    <name evidence="2" type="ORF">PXEA_LOCUS27498</name>
</gene>
<evidence type="ECO:0000313" key="3">
    <source>
        <dbReference type="Proteomes" id="UP000784294"/>
    </source>
</evidence>
<sequence length="196" mass="21946">MCTSPTNYLISNTLTFLQIVNLVPTANETAEPEFTISTFYSPQPFILGDDIRLRCVVTPTPARIQYEWRRNDQVVSRDSEFVIHNIGPDHVGVYRCIALIDGVEWGDELPVPPPSGSQELPDNIEVRPDFILKSVFQPFKVECISLQPGVAPIAQFPGGVAIDSDARFIIRRPDTQRLVIEAYEGLSSVYNGLRIQ</sequence>
<dbReference type="Proteomes" id="UP000784294">
    <property type="component" value="Unassembled WGS sequence"/>
</dbReference>
<keyword evidence="3" id="KW-1185">Reference proteome</keyword>
<accession>A0A3S5ANR0</accession>
<dbReference type="InterPro" id="IPR036179">
    <property type="entry name" value="Ig-like_dom_sf"/>
</dbReference>
<dbReference type="Gene3D" id="2.60.40.10">
    <property type="entry name" value="Immunoglobulins"/>
    <property type="match status" value="1"/>
</dbReference>
<dbReference type="SUPFAM" id="SSF48726">
    <property type="entry name" value="Immunoglobulin"/>
    <property type="match status" value="1"/>
</dbReference>
<dbReference type="EMBL" id="CAAALY010246905">
    <property type="protein sequence ID" value="VEL34058.1"/>
    <property type="molecule type" value="Genomic_DNA"/>
</dbReference>
<protein>
    <recommendedName>
        <fullName evidence="1">Ig-like domain-containing protein</fullName>
    </recommendedName>
</protein>
<proteinExistence type="predicted"/>